<feature type="transmembrane region" description="Helical" evidence="6">
    <location>
        <begin position="160"/>
        <end position="179"/>
    </location>
</feature>
<evidence type="ECO:0000256" key="3">
    <source>
        <dbReference type="ARBA" id="ARBA00022692"/>
    </source>
</evidence>
<proteinExistence type="inferred from homology"/>
<dbReference type="PANTHER" id="PTHR30238">
    <property type="entry name" value="MEMBRANE BOUND PREDICTED REDOX MODULATOR"/>
    <property type="match status" value="1"/>
</dbReference>
<keyword evidence="8" id="KW-1185">Reference proteome</keyword>
<dbReference type="PANTHER" id="PTHR30238:SF4">
    <property type="entry name" value="SLL1022 PROTEIN"/>
    <property type="match status" value="1"/>
</dbReference>
<dbReference type="RefSeq" id="WP_182301762.1">
    <property type="nucleotide sequence ID" value="NZ_CP041969.1"/>
</dbReference>
<sequence>MGMETLIVFLEIVMINLLLSGDNAIVIAMAGRRLPADQRRKAVWWGALAAIGLRIVLTLGAITLLHIPFLQTAGAVLLLIIALQLLLDNKEKSAHTPAASTLAGAIWTIVVADFVMSLDNVLAVAAVANGDTAMLIIGIVMSIPIIIWGSSFIMRVLDRLPGLLYLGGGLLGYTAAEMALGDPGMRRYVEQLQPEFEKFFPFVTVALLIVLALILRRQSKVRNGDFPA</sequence>
<evidence type="ECO:0000256" key="1">
    <source>
        <dbReference type="ARBA" id="ARBA00004141"/>
    </source>
</evidence>
<feature type="transmembrane region" description="Helical" evidence="6">
    <location>
        <begin position="99"/>
        <end position="127"/>
    </location>
</feature>
<feature type="transmembrane region" description="Helical" evidence="6">
    <location>
        <begin position="68"/>
        <end position="87"/>
    </location>
</feature>
<comment type="similarity">
    <text evidence="2">Belongs to the TerC family.</text>
</comment>
<dbReference type="KEGG" id="cchl:FPL14_03720"/>
<organism evidence="7 8">
    <name type="scientific">Cohnella cholangitidis</name>
    <dbReference type="NCBI Taxonomy" id="2598458"/>
    <lineage>
        <taxon>Bacteria</taxon>
        <taxon>Bacillati</taxon>
        <taxon>Bacillota</taxon>
        <taxon>Bacilli</taxon>
        <taxon>Bacillales</taxon>
        <taxon>Paenibacillaceae</taxon>
        <taxon>Cohnella</taxon>
    </lineage>
</organism>
<evidence type="ECO:0000256" key="6">
    <source>
        <dbReference type="SAM" id="Phobius"/>
    </source>
</evidence>
<dbReference type="InterPro" id="IPR022301">
    <property type="entry name" value="Integral_membrane_YjbE"/>
</dbReference>
<gene>
    <name evidence="7" type="ORF">FPL14_03720</name>
</gene>
<evidence type="ECO:0000313" key="8">
    <source>
        <dbReference type="Proteomes" id="UP000515679"/>
    </source>
</evidence>
<feature type="transmembrane region" description="Helical" evidence="6">
    <location>
        <begin position="6"/>
        <end position="30"/>
    </location>
</feature>
<accession>A0A7G5BTX3</accession>
<dbReference type="Proteomes" id="UP000515679">
    <property type="component" value="Chromosome"/>
</dbReference>
<evidence type="ECO:0000256" key="4">
    <source>
        <dbReference type="ARBA" id="ARBA00022989"/>
    </source>
</evidence>
<dbReference type="InterPro" id="IPR005496">
    <property type="entry name" value="Integral_membrane_TerC"/>
</dbReference>
<keyword evidence="4 6" id="KW-1133">Transmembrane helix</keyword>
<reference evidence="7 8" key="1">
    <citation type="submission" date="2019-07" db="EMBL/GenBank/DDBJ databases">
        <authorList>
            <person name="Kim J.K."/>
            <person name="Cheong H.-M."/>
            <person name="Choi Y."/>
            <person name="Hwang K.J."/>
            <person name="Lee S."/>
            <person name="Choi C."/>
        </authorList>
    </citation>
    <scope>NUCLEOTIDE SEQUENCE [LARGE SCALE GENOMIC DNA]</scope>
    <source>
        <strain evidence="7 8">KS 22</strain>
    </source>
</reference>
<dbReference type="EMBL" id="CP041969">
    <property type="protein sequence ID" value="QMV40407.1"/>
    <property type="molecule type" value="Genomic_DNA"/>
</dbReference>
<comment type="subcellular location">
    <subcellularLocation>
        <location evidence="1">Membrane</location>
        <topology evidence="1">Multi-pass membrane protein</topology>
    </subcellularLocation>
</comment>
<keyword evidence="3 6" id="KW-0812">Transmembrane</keyword>
<evidence type="ECO:0000313" key="7">
    <source>
        <dbReference type="EMBL" id="QMV40407.1"/>
    </source>
</evidence>
<dbReference type="Pfam" id="PF03741">
    <property type="entry name" value="TerC"/>
    <property type="match status" value="1"/>
</dbReference>
<feature type="transmembrane region" description="Helical" evidence="6">
    <location>
        <begin position="199"/>
        <end position="215"/>
    </location>
</feature>
<protein>
    <submittedName>
        <fullName evidence="7">TerC family protein</fullName>
    </submittedName>
</protein>
<dbReference type="NCBIfam" id="TIGR03717">
    <property type="entry name" value="R_switched_YjbE"/>
    <property type="match status" value="1"/>
</dbReference>
<evidence type="ECO:0000256" key="5">
    <source>
        <dbReference type="ARBA" id="ARBA00023136"/>
    </source>
</evidence>
<feature type="transmembrane region" description="Helical" evidence="6">
    <location>
        <begin position="42"/>
        <end position="62"/>
    </location>
</feature>
<dbReference type="AlphaFoldDB" id="A0A7G5BTX3"/>
<keyword evidence="5 6" id="KW-0472">Membrane</keyword>
<dbReference type="GO" id="GO:0016020">
    <property type="term" value="C:membrane"/>
    <property type="evidence" value="ECO:0007669"/>
    <property type="project" value="UniProtKB-SubCell"/>
</dbReference>
<name>A0A7G5BTX3_9BACL</name>
<feature type="transmembrane region" description="Helical" evidence="6">
    <location>
        <begin position="133"/>
        <end position="153"/>
    </location>
</feature>
<evidence type="ECO:0000256" key="2">
    <source>
        <dbReference type="ARBA" id="ARBA00007511"/>
    </source>
</evidence>